<evidence type="ECO:0000313" key="3">
    <source>
        <dbReference type="Proteomes" id="UP000703674"/>
    </source>
</evidence>
<dbReference type="SUPFAM" id="SSF53474">
    <property type="entry name" value="alpha/beta-Hydrolases"/>
    <property type="match status" value="1"/>
</dbReference>
<keyword evidence="3" id="KW-1185">Reference proteome</keyword>
<dbReference type="GO" id="GO:0016787">
    <property type="term" value="F:hydrolase activity"/>
    <property type="evidence" value="ECO:0007669"/>
    <property type="project" value="UniProtKB-KW"/>
</dbReference>
<name>A0ABX1D685_9FLAO</name>
<comment type="similarity">
    <text evidence="1">Belongs to the AB hydrolase superfamily. AB hydrolase 4 family.</text>
</comment>
<feature type="non-terminal residue" evidence="2">
    <location>
        <position position="92"/>
    </location>
</feature>
<comment type="caution">
    <text evidence="2">The sequence shown here is derived from an EMBL/GenBank/DDBJ whole genome shotgun (WGS) entry which is preliminary data.</text>
</comment>
<feature type="non-terminal residue" evidence="2">
    <location>
        <position position="1"/>
    </location>
</feature>
<protein>
    <submittedName>
        <fullName evidence="2">Alpha/beta hydrolase</fullName>
    </submittedName>
</protein>
<organism evidence="2 3">
    <name type="scientific">Salinimicrobium oceani</name>
    <dbReference type="NCBI Taxonomy" id="2722702"/>
    <lineage>
        <taxon>Bacteria</taxon>
        <taxon>Pseudomonadati</taxon>
        <taxon>Bacteroidota</taxon>
        <taxon>Flavobacteriia</taxon>
        <taxon>Flavobacteriales</taxon>
        <taxon>Flavobacteriaceae</taxon>
        <taxon>Salinimicrobium</taxon>
    </lineage>
</organism>
<dbReference type="InterPro" id="IPR029058">
    <property type="entry name" value="AB_hydrolase_fold"/>
</dbReference>
<reference evidence="2 3" key="1">
    <citation type="submission" date="2020-03" db="EMBL/GenBank/DDBJ databases">
        <title>Salinimicrobium sp. nov, isolated from SCS.</title>
        <authorList>
            <person name="Cao W.R."/>
        </authorList>
    </citation>
    <scope>NUCLEOTIDE SEQUENCE [LARGE SCALE GENOMIC DNA]</scope>
    <source>
        <strain evidence="3">J15B91</strain>
    </source>
</reference>
<dbReference type="InterPro" id="IPR050960">
    <property type="entry name" value="AB_hydrolase_4_sf"/>
</dbReference>
<dbReference type="PANTHER" id="PTHR10794">
    <property type="entry name" value="ABHYDROLASE DOMAIN-CONTAINING PROTEIN"/>
    <property type="match status" value="1"/>
</dbReference>
<gene>
    <name evidence="2" type="ORF">HC175_23635</name>
</gene>
<dbReference type="PANTHER" id="PTHR10794:SF63">
    <property type="entry name" value="ALPHA_BETA HYDROLASE 1, ISOFORM A"/>
    <property type="match status" value="1"/>
</dbReference>
<dbReference type="Proteomes" id="UP000703674">
    <property type="component" value="Unassembled WGS sequence"/>
</dbReference>
<dbReference type="EMBL" id="JAAVJR010001696">
    <property type="protein sequence ID" value="NJW55909.1"/>
    <property type="molecule type" value="Genomic_DNA"/>
</dbReference>
<proteinExistence type="inferred from homology"/>
<evidence type="ECO:0000313" key="2">
    <source>
        <dbReference type="EMBL" id="NJW55909.1"/>
    </source>
</evidence>
<accession>A0ABX1D685</accession>
<keyword evidence="2" id="KW-0378">Hydrolase</keyword>
<sequence length="92" mass="10886">LYSKRFYYKLRDHLLLRAEQFPDQITKEEIDACDSLVDIDELYTSRAHDFENAVDYYEKNSSLQFLEKIKIPTLLINAKNDGFLSEACYPIE</sequence>
<evidence type="ECO:0000256" key="1">
    <source>
        <dbReference type="ARBA" id="ARBA00010884"/>
    </source>
</evidence>